<dbReference type="EMBL" id="JPKZ01000574">
    <property type="protein sequence ID" value="KHN86599.1"/>
    <property type="molecule type" value="Genomic_DNA"/>
</dbReference>
<organism evidence="2 3">
    <name type="scientific">Toxocara canis</name>
    <name type="common">Canine roundworm</name>
    <dbReference type="NCBI Taxonomy" id="6265"/>
    <lineage>
        <taxon>Eukaryota</taxon>
        <taxon>Metazoa</taxon>
        <taxon>Ecdysozoa</taxon>
        <taxon>Nematoda</taxon>
        <taxon>Chromadorea</taxon>
        <taxon>Rhabditida</taxon>
        <taxon>Spirurina</taxon>
        <taxon>Ascaridomorpha</taxon>
        <taxon>Ascaridoidea</taxon>
        <taxon>Toxocaridae</taxon>
        <taxon>Toxocara</taxon>
    </lineage>
</organism>
<feature type="region of interest" description="Disordered" evidence="1">
    <location>
        <begin position="1"/>
        <end position="79"/>
    </location>
</feature>
<keyword evidence="3" id="KW-1185">Reference proteome</keyword>
<feature type="compositionally biased region" description="Basic and acidic residues" evidence="1">
    <location>
        <begin position="29"/>
        <end position="43"/>
    </location>
</feature>
<comment type="caution">
    <text evidence="2">The sequence shown here is derived from an EMBL/GenBank/DDBJ whole genome shotgun (WGS) entry which is preliminary data.</text>
</comment>
<evidence type="ECO:0000256" key="1">
    <source>
        <dbReference type="SAM" id="MobiDB-lite"/>
    </source>
</evidence>
<sequence length="79" mass="8528">MSSIVNTSRTSVGISFEELVDRSGSSTPRHSDKRGEDQKENDKQIANLARIGHMSRSTSSMAASDAQMEGVVDTGKPFL</sequence>
<proteinExistence type="predicted"/>
<dbReference type="Proteomes" id="UP000031036">
    <property type="component" value="Unassembled WGS sequence"/>
</dbReference>
<accession>A0A0B2VYT5</accession>
<name>A0A0B2VYT5_TOXCA</name>
<reference evidence="2 3" key="1">
    <citation type="submission" date="2014-11" db="EMBL/GenBank/DDBJ databases">
        <title>Genetic blueprint of the zoonotic pathogen Toxocara canis.</title>
        <authorList>
            <person name="Zhu X.-Q."/>
            <person name="Korhonen P.K."/>
            <person name="Cai H."/>
            <person name="Young N.D."/>
            <person name="Nejsum P."/>
            <person name="von Samson-Himmelstjerna G."/>
            <person name="Boag P.R."/>
            <person name="Tan P."/>
            <person name="Li Q."/>
            <person name="Min J."/>
            <person name="Yang Y."/>
            <person name="Wang X."/>
            <person name="Fang X."/>
            <person name="Hall R.S."/>
            <person name="Hofmann A."/>
            <person name="Sternberg P.W."/>
            <person name="Jex A.R."/>
            <person name="Gasser R.B."/>
        </authorList>
    </citation>
    <scope>NUCLEOTIDE SEQUENCE [LARGE SCALE GENOMIC DNA]</scope>
    <source>
        <strain evidence="2">PN_DK_2014</strain>
    </source>
</reference>
<gene>
    <name evidence="2" type="ORF">Tcan_15869</name>
</gene>
<dbReference type="AlphaFoldDB" id="A0A0B2VYT5"/>
<protein>
    <submittedName>
        <fullName evidence="2">Uncharacterized protein</fullName>
    </submittedName>
</protein>
<evidence type="ECO:0000313" key="3">
    <source>
        <dbReference type="Proteomes" id="UP000031036"/>
    </source>
</evidence>
<evidence type="ECO:0000313" key="2">
    <source>
        <dbReference type="EMBL" id="KHN86599.1"/>
    </source>
</evidence>
<feature type="compositionally biased region" description="Polar residues" evidence="1">
    <location>
        <begin position="1"/>
        <end position="13"/>
    </location>
</feature>